<name>A0A835XPI1_9CHLO</name>
<dbReference type="Proteomes" id="UP000612055">
    <property type="component" value="Unassembled WGS sequence"/>
</dbReference>
<dbReference type="GO" id="GO:0004565">
    <property type="term" value="F:beta-galactosidase activity"/>
    <property type="evidence" value="ECO:0007669"/>
    <property type="project" value="InterPro"/>
</dbReference>
<evidence type="ECO:0000313" key="4">
    <source>
        <dbReference type="EMBL" id="KAG2487833.1"/>
    </source>
</evidence>
<proteinExistence type="predicted"/>
<organism evidence="4 5">
    <name type="scientific">Edaphochlamys debaryana</name>
    <dbReference type="NCBI Taxonomy" id="47281"/>
    <lineage>
        <taxon>Eukaryota</taxon>
        <taxon>Viridiplantae</taxon>
        <taxon>Chlorophyta</taxon>
        <taxon>core chlorophytes</taxon>
        <taxon>Chlorophyceae</taxon>
        <taxon>CS clade</taxon>
        <taxon>Chlamydomonadales</taxon>
        <taxon>Chlamydomonadales incertae sedis</taxon>
        <taxon>Edaphochlamys</taxon>
    </lineage>
</organism>
<dbReference type="Pfam" id="PF02449">
    <property type="entry name" value="Glyco_hydro_42"/>
    <property type="match status" value="1"/>
</dbReference>
<keyword evidence="5" id="KW-1185">Reference proteome</keyword>
<dbReference type="InterPro" id="IPR013529">
    <property type="entry name" value="Glyco_hydro_42_N"/>
</dbReference>
<dbReference type="AlphaFoldDB" id="A0A835XPI1"/>
<dbReference type="OrthoDB" id="524207at2759"/>
<accession>A0A835XPI1</accession>
<dbReference type="InterPro" id="IPR017853">
    <property type="entry name" value="GH"/>
</dbReference>
<dbReference type="InterPro" id="IPR003476">
    <property type="entry name" value="Glyco_hydro_42"/>
</dbReference>
<evidence type="ECO:0000256" key="2">
    <source>
        <dbReference type="ARBA" id="ARBA00023295"/>
    </source>
</evidence>
<reference evidence="4" key="1">
    <citation type="journal article" date="2020" name="bioRxiv">
        <title>Comparative genomics of Chlamydomonas.</title>
        <authorList>
            <person name="Craig R.J."/>
            <person name="Hasan A.R."/>
            <person name="Ness R.W."/>
            <person name="Keightley P.D."/>
        </authorList>
    </citation>
    <scope>NUCLEOTIDE SEQUENCE</scope>
    <source>
        <strain evidence="4">CCAP 11/70</strain>
    </source>
</reference>
<dbReference type="PANTHER" id="PTHR36447">
    <property type="entry name" value="BETA-GALACTOSIDASE GANA"/>
    <property type="match status" value="1"/>
</dbReference>
<keyword evidence="1" id="KW-0378">Hydrolase</keyword>
<dbReference type="GO" id="GO:0005975">
    <property type="term" value="P:carbohydrate metabolic process"/>
    <property type="evidence" value="ECO:0007669"/>
    <property type="project" value="InterPro"/>
</dbReference>
<evidence type="ECO:0000256" key="1">
    <source>
        <dbReference type="ARBA" id="ARBA00022801"/>
    </source>
</evidence>
<sequence>MDTFATIWETELKAEHQVDITKGLDKLKAALAALESAKIKTVMFSIGWNDMQPAENSTRIDYLDQLVGTVCSTTKLRVMMVVDLLRPPGWVRDRFPDSSPSDASGRLYTGHISWFHELGIKRGLAFLDVVARHLAGTYSGCAVAIQPVYNNEYEAKYTQEYDLFQDYSPYAVAAFQTWLRSGIPTVAALNSRWGSAFGSWKDVRPPVLHAGARMGFDESASYWDWMRFREEWGADTFNRACAVVKAAGLQCYHHFPEFFSVLDAIYAAGMFPRIAASEHTDFVIMDSNFRTSYRTAVKHTLKLRLYVGAAQAYGKPVYFEAAMERFNDRAFIVEGYKDALIAGAANMGITNWINRVEMNASLTEAILPHPPCPATERVGVFLPLQSCIGWWGLQREAEAQDPLHDFVEAIAENVTARGCGAEAAVYVELERFLADMDTFDSAVFVEPLLLWGGAEAEAYWGAKAALQRVPHQVLRLPTNHSRGLDLKVLSNPWEGLPRPPLLR</sequence>
<gene>
    <name evidence="4" type="ORF">HYH03_013550</name>
</gene>
<feature type="domain" description="Glycoside hydrolase family 42 N-terminal" evidence="3">
    <location>
        <begin position="30"/>
        <end position="304"/>
    </location>
</feature>
<keyword evidence="2" id="KW-0326">Glycosidase</keyword>
<dbReference type="SUPFAM" id="SSF51445">
    <property type="entry name" value="(Trans)glycosidases"/>
    <property type="match status" value="1"/>
</dbReference>
<evidence type="ECO:0000259" key="3">
    <source>
        <dbReference type="Pfam" id="PF02449"/>
    </source>
</evidence>
<comment type="caution">
    <text evidence="4">The sequence shown here is derived from an EMBL/GenBank/DDBJ whole genome shotgun (WGS) entry which is preliminary data.</text>
</comment>
<dbReference type="GO" id="GO:0009341">
    <property type="term" value="C:beta-galactosidase complex"/>
    <property type="evidence" value="ECO:0007669"/>
    <property type="project" value="InterPro"/>
</dbReference>
<dbReference type="EMBL" id="JAEHOE010000091">
    <property type="protein sequence ID" value="KAG2487833.1"/>
    <property type="molecule type" value="Genomic_DNA"/>
</dbReference>
<dbReference type="PANTHER" id="PTHR36447:SF1">
    <property type="entry name" value="BETA-GALACTOSIDASE GANA"/>
    <property type="match status" value="1"/>
</dbReference>
<dbReference type="Gene3D" id="3.20.20.80">
    <property type="entry name" value="Glycosidases"/>
    <property type="match status" value="1"/>
</dbReference>
<evidence type="ECO:0000313" key="5">
    <source>
        <dbReference type="Proteomes" id="UP000612055"/>
    </source>
</evidence>
<protein>
    <recommendedName>
        <fullName evidence="3">Glycoside hydrolase family 42 N-terminal domain-containing protein</fullName>
    </recommendedName>
</protein>